<dbReference type="EMBL" id="JACASE010000008">
    <property type="protein sequence ID" value="KAF6441213.1"/>
    <property type="molecule type" value="Genomic_DNA"/>
</dbReference>
<accession>A0A7J8F0M9</accession>
<name>A0A7J8F0M9_ROUAE</name>
<comment type="caution">
    <text evidence="1">The sequence shown here is derived from an EMBL/GenBank/DDBJ whole genome shotgun (WGS) entry which is preliminary data.</text>
</comment>
<sequence>MKKCSTSLAIGEMQIETMSYYFRPTGIVIKRRTNNNKYWQGCGEIRTPIHCWWGCKMLQLLGKQFGISSNKHRVTIPSGNSTPNRNENICLCKTCVQMLIAALSMITKKWKQLKRLSIDE</sequence>
<proteinExistence type="predicted"/>
<evidence type="ECO:0000313" key="2">
    <source>
        <dbReference type="Proteomes" id="UP000593571"/>
    </source>
</evidence>
<gene>
    <name evidence="1" type="ORF">HJG63_012359</name>
</gene>
<organism evidence="1 2">
    <name type="scientific">Rousettus aegyptiacus</name>
    <name type="common">Egyptian fruit bat</name>
    <name type="synonym">Pteropus aegyptiacus</name>
    <dbReference type="NCBI Taxonomy" id="9407"/>
    <lineage>
        <taxon>Eukaryota</taxon>
        <taxon>Metazoa</taxon>
        <taxon>Chordata</taxon>
        <taxon>Craniata</taxon>
        <taxon>Vertebrata</taxon>
        <taxon>Euteleostomi</taxon>
        <taxon>Mammalia</taxon>
        <taxon>Eutheria</taxon>
        <taxon>Laurasiatheria</taxon>
        <taxon>Chiroptera</taxon>
        <taxon>Yinpterochiroptera</taxon>
        <taxon>Pteropodoidea</taxon>
        <taxon>Pteropodidae</taxon>
        <taxon>Rousettinae</taxon>
        <taxon>Rousettus</taxon>
    </lineage>
</organism>
<dbReference type="Proteomes" id="UP000593571">
    <property type="component" value="Unassembled WGS sequence"/>
</dbReference>
<dbReference type="AlphaFoldDB" id="A0A7J8F0M9"/>
<protein>
    <submittedName>
        <fullName evidence="1">Uncharacterized protein</fullName>
    </submittedName>
</protein>
<reference evidence="1 2" key="1">
    <citation type="journal article" date="2020" name="Nature">
        <title>Six reference-quality genomes reveal evolution of bat adaptations.</title>
        <authorList>
            <person name="Jebb D."/>
            <person name="Huang Z."/>
            <person name="Pippel M."/>
            <person name="Hughes G.M."/>
            <person name="Lavrichenko K."/>
            <person name="Devanna P."/>
            <person name="Winkler S."/>
            <person name="Jermiin L.S."/>
            <person name="Skirmuntt E.C."/>
            <person name="Katzourakis A."/>
            <person name="Burkitt-Gray L."/>
            <person name="Ray D.A."/>
            <person name="Sullivan K.A.M."/>
            <person name="Roscito J.G."/>
            <person name="Kirilenko B.M."/>
            <person name="Davalos L.M."/>
            <person name="Corthals A.P."/>
            <person name="Power M.L."/>
            <person name="Jones G."/>
            <person name="Ransome R.D."/>
            <person name="Dechmann D.K.N."/>
            <person name="Locatelli A.G."/>
            <person name="Puechmaille S.J."/>
            <person name="Fedrigo O."/>
            <person name="Jarvis E.D."/>
            <person name="Hiller M."/>
            <person name="Vernes S.C."/>
            <person name="Myers E.W."/>
            <person name="Teeling E.C."/>
        </authorList>
    </citation>
    <scope>NUCLEOTIDE SEQUENCE [LARGE SCALE GENOMIC DNA]</scope>
    <source>
        <strain evidence="1">MRouAeg1</strain>
        <tissue evidence="1">Muscle</tissue>
    </source>
</reference>
<evidence type="ECO:0000313" key="1">
    <source>
        <dbReference type="EMBL" id="KAF6441213.1"/>
    </source>
</evidence>
<keyword evidence="2" id="KW-1185">Reference proteome</keyword>